<name>A0A482XE41_LAOST</name>
<sequence length="125" mass="13758">MFLSWLESSALKHRGHFCAEPNGESELGSSRRRQQRVMPDAVLKGSEDGRQSVVFGLSRSELAALCSHSLAPWGSRIGQDGQTFNNAPLQVLSVLEQSFGYRVLTSTTGPHASAIWTLHTVQSYR</sequence>
<feature type="region of interest" description="Disordered" evidence="1">
    <location>
        <begin position="21"/>
        <end position="44"/>
    </location>
</feature>
<comment type="caution">
    <text evidence="2">The sequence shown here is derived from an EMBL/GenBank/DDBJ whole genome shotgun (WGS) entry which is preliminary data.</text>
</comment>
<proteinExistence type="predicted"/>
<dbReference type="EMBL" id="QKKF02011155">
    <property type="protein sequence ID" value="RZF44265.1"/>
    <property type="molecule type" value="Genomic_DNA"/>
</dbReference>
<dbReference type="Proteomes" id="UP000291343">
    <property type="component" value="Unassembled WGS sequence"/>
</dbReference>
<evidence type="ECO:0000313" key="2">
    <source>
        <dbReference type="EMBL" id="RZF44265.1"/>
    </source>
</evidence>
<organism evidence="2 3">
    <name type="scientific">Laodelphax striatellus</name>
    <name type="common">Small brown planthopper</name>
    <name type="synonym">Delphax striatella</name>
    <dbReference type="NCBI Taxonomy" id="195883"/>
    <lineage>
        <taxon>Eukaryota</taxon>
        <taxon>Metazoa</taxon>
        <taxon>Ecdysozoa</taxon>
        <taxon>Arthropoda</taxon>
        <taxon>Hexapoda</taxon>
        <taxon>Insecta</taxon>
        <taxon>Pterygota</taxon>
        <taxon>Neoptera</taxon>
        <taxon>Paraneoptera</taxon>
        <taxon>Hemiptera</taxon>
        <taxon>Auchenorrhyncha</taxon>
        <taxon>Fulgoroidea</taxon>
        <taxon>Delphacidae</taxon>
        <taxon>Criomorphinae</taxon>
        <taxon>Laodelphax</taxon>
    </lineage>
</organism>
<protein>
    <submittedName>
        <fullName evidence="2">Uncharacterized protein</fullName>
    </submittedName>
</protein>
<accession>A0A482XE41</accession>
<dbReference type="InParanoid" id="A0A482XE41"/>
<evidence type="ECO:0000313" key="3">
    <source>
        <dbReference type="Proteomes" id="UP000291343"/>
    </source>
</evidence>
<evidence type="ECO:0000256" key="1">
    <source>
        <dbReference type="SAM" id="MobiDB-lite"/>
    </source>
</evidence>
<gene>
    <name evidence="2" type="ORF">LSTR_LSTR006815</name>
</gene>
<reference evidence="2 3" key="1">
    <citation type="journal article" date="2017" name="Gigascience">
        <title>Genome sequence of the small brown planthopper, Laodelphax striatellus.</title>
        <authorList>
            <person name="Zhu J."/>
            <person name="Jiang F."/>
            <person name="Wang X."/>
            <person name="Yang P."/>
            <person name="Bao Y."/>
            <person name="Zhao W."/>
            <person name="Wang W."/>
            <person name="Lu H."/>
            <person name="Wang Q."/>
            <person name="Cui N."/>
            <person name="Li J."/>
            <person name="Chen X."/>
            <person name="Luo L."/>
            <person name="Yu J."/>
            <person name="Kang L."/>
            <person name="Cui F."/>
        </authorList>
    </citation>
    <scope>NUCLEOTIDE SEQUENCE [LARGE SCALE GENOMIC DNA]</scope>
    <source>
        <strain evidence="2">Lst14</strain>
    </source>
</reference>
<dbReference type="AlphaFoldDB" id="A0A482XE41"/>
<keyword evidence="3" id="KW-1185">Reference proteome</keyword>